<dbReference type="InterPro" id="IPR001387">
    <property type="entry name" value="Cro/C1-type_HTH"/>
</dbReference>
<evidence type="ECO:0000256" key="1">
    <source>
        <dbReference type="SAM" id="MobiDB-lite"/>
    </source>
</evidence>
<proteinExistence type="predicted"/>
<keyword evidence="4" id="KW-1185">Reference proteome</keyword>
<gene>
    <name evidence="3" type="ORF">FKG95_09110</name>
</gene>
<protein>
    <recommendedName>
        <fullName evidence="2">HTH cro/C1-type domain-containing protein</fullName>
    </recommendedName>
</protein>
<dbReference type="RefSeq" id="WP_142896056.1">
    <property type="nucleotide sequence ID" value="NZ_ML660054.1"/>
</dbReference>
<feature type="domain" description="HTH cro/C1-type" evidence="2">
    <location>
        <begin position="36"/>
        <end position="59"/>
    </location>
</feature>
<evidence type="ECO:0000313" key="3">
    <source>
        <dbReference type="EMBL" id="TQV80343.1"/>
    </source>
</evidence>
<dbReference type="OrthoDB" id="7282835at2"/>
<dbReference type="Gene3D" id="1.10.260.40">
    <property type="entry name" value="lambda repressor-like DNA-binding domains"/>
    <property type="match status" value="1"/>
</dbReference>
<feature type="region of interest" description="Disordered" evidence="1">
    <location>
        <begin position="1"/>
        <end position="39"/>
    </location>
</feature>
<accession>A0A545TSZ9</accession>
<reference evidence="3 4" key="1">
    <citation type="submission" date="2019-06" db="EMBL/GenBank/DDBJ databases">
        <title>Whole genome sequence for Rhodospirillaceae sp. R148.</title>
        <authorList>
            <person name="Wang G."/>
        </authorList>
    </citation>
    <scope>NUCLEOTIDE SEQUENCE [LARGE SCALE GENOMIC DNA]</scope>
    <source>
        <strain evidence="3 4">R148</strain>
    </source>
</reference>
<organism evidence="3 4">
    <name type="scientific">Denitrobaculum tricleocarpae</name>
    <dbReference type="NCBI Taxonomy" id="2591009"/>
    <lineage>
        <taxon>Bacteria</taxon>
        <taxon>Pseudomonadati</taxon>
        <taxon>Pseudomonadota</taxon>
        <taxon>Alphaproteobacteria</taxon>
        <taxon>Rhodospirillales</taxon>
        <taxon>Rhodospirillaceae</taxon>
        <taxon>Denitrobaculum</taxon>
    </lineage>
</organism>
<evidence type="ECO:0000313" key="4">
    <source>
        <dbReference type="Proteomes" id="UP000315252"/>
    </source>
</evidence>
<dbReference type="InterPro" id="IPR010982">
    <property type="entry name" value="Lambda_DNA-bd_dom_sf"/>
</dbReference>
<dbReference type="PROSITE" id="PS50943">
    <property type="entry name" value="HTH_CROC1"/>
    <property type="match status" value="1"/>
</dbReference>
<dbReference type="GO" id="GO:0003677">
    <property type="term" value="F:DNA binding"/>
    <property type="evidence" value="ECO:0007669"/>
    <property type="project" value="InterPro"/>
</dbReference>
<feature type="region of interest" description="Disordered" evidence="1">
    <location>
        <begin position="151"/>
        <end position="171"/>
    </location>
</feature>
<dbReference type="Proteomes" id="UP000315252">
    <property type="component" value="Unassembled WGS sequence"/>
</dbReference>
<evidence type="ECO:0000259" key="2">
    <source>
        <dbReference type="PROSITE" id="PS50943"/>
    </source>
</evidence>
<name>A0A545TSZ9_9PROT</name>
<dbReference type="AlphaFoldDB" id="A0A545TSZ9"/>
<dbReference type="EMBL" id="VHSH01000003">
    <property type="protein sequence ID" value="TQV80343.1"/>
    <property type="molecule type" value="Genomic_DNA"/>
</dbReference>
<comment type="caution">
    <text evidence="3">The sequence shown here is derived from an EMBL/GenBank/DDBJ whole genome shotgun (WGS) entry which is preliminary data.</text>
</comment>
<sequence length="171" mass="18756">MARIDELNAQGEDATERNVSLRAGTGPDQIRKMKTKGQRPAAGKLEAIAKVLGVNYTWLSTGIGEKEINQRTDANGRESTTALVKSSIVFVLDELGPKKFDLPNDFLASMITTVMGRLQSEPKPTLTDLSKEIASMANVYSEYAAAPAKDLKQRLEQDPDWQAGGRFDKEN</sequence>